<comment type="caution">
    <text evidence="1">The sequence shown here is derived from an EMBL/GenBank/DDBJ whole genome shotgun (WGS) entry which is preliminary data.</text>
</comment>
<protein>
    <submittedName>
        <fullName evidence="1">Uncharacterized protein</fullName>
    </submittedName>
</protein>
<organism evidence="1 2">
    <name type="scientific">Noviherbaspirillum autotrophicum</name>
    <dbReference type="NCBI Taxonomy" id="709839"/>
    <lineage>
        <taxon>Bacteria</taxon>
        <taxon>Pseudomonadati</taxon>
        <taxon>Pseudomonadota</taxon>
        <taxon>Betaproteobacteria</taxon>
        <taxon>Burkholderiales</taxon>
        <taxon>Oxalobacteraceae</taxon>
        <taxon>Noviherbaspirillum</taxon>
    </lineage>
</organism>
<sequence>MTTLTIKDLALASDLDRSAMTKVRGGTGKGLTSQYTPYMPSLSYSQSDFGFNASQMLGQQQNTQVNNGNNAAFVDCITANVNPTQTGTNNINFGHSA</sequence>
<dbReference type="AlphaFoldDB" id="A0A0C1YLQ7"/>
<reference evidence="1 2" key="1">
    <citation type="submission" date="2014-12" db="EMBL/GenBank/DDBJ databases">
        <title>Denitrispirillum autotrophicum gen. nov., sp. nov., Denitrifying, Facultatively Autotrophic Bacteria Isolated from Rice Paddy Soil.</title>
        <authorList>
            <person name="Ishii S."/>
            <person name="Ashida N."/>
            <person name="Ohno H."/>
            <person name="Otsuka S."/>
            <person name="Yokota A."/>
            <person name="Senoo K."/>
        </authorList>
    </citation>
    <scope>NUCLEOTIDE SEQUENCE [LARGE SCALE GENOMIC DNA]</scope>
    <source>
        <strain evidence="1 2">TSA66</strain>
    </source>
</reference>
<gene>
    <name evidence="1" type="ORF">TSA66_12340</name>
</gene>
<name>A0A0C1YLQ7_9BURK</name>
<keyword evidence="2" id="KW-1185">Reference proteome</keyword>
<dbReference type="OrthoDB" id="8757904at2"/>
<dbReference type="STRING" id="709839.TSA66_12340"/>
<evidence type="ECO:0000313" key="2">
    <source>
        <dbReference type="Proteomes" id="UP000031572"/>
    </source>
</evidence>
<dbReference type="Proteomes" id="UP000031572">
    <property type="component" value="Unassembled WGS sequence"/>
</dbReference>
<proteinExistence type="predicted"/>
<dbReference type="EMBL" id="JWJG01000028">
    <property type="protein sequence ID" value="KIF81422.1"/>
    <property type="molecule type" value="Genomic_DNA"/>
</dbReference>
<accession>A0A0C1YLQ7</accession>
<evidence type="ECO:0000313" key="1">
    <source>
        <dbReference type="EMBL" id="KIF81422.1"/>
    </source>
</evidence>
<dbReference type="RefSeq" id="WP_040040250.1">
    <property type="nucleotide sequence ID" value="NZ_JWJG01000028.1"/>
</dbReference>